<keyword evidence="7" id="KW-1185">Reference proteome</keyword>
<dbReference type="SUPFAM" id="SSF51905">
    <property type="entry name" value="FAD/NAD(P)-binding domain"/>
    <property type="match status" value="1"/>
</dbReference>
<name>A0ABW4RJ00_9BACL</name>
<keyword evidence="2" id="KW-0479">Metal-binding</keyword>
<evidence type="ECO:0000313" key="7">
    <source>
        <dbReference type="Proteomes" id="UP001597233"/>
    </source>
</evidence>
<evidence type="ECO:0000256" key="4">
    <source>
        <dbReference type="ARBA" id="ARBA00023004"/>
    </source>
</evidence>
<keyword evidence="1" id="KW-0004">4Fe-4S</keyword>
<evidence type="ECO:0000313" key="6">
    <source>
        <dbReference type="EMBL" id="MFD1886241.1"/>
    </source>
</evidence>
<evidence type="ECO:0000256" key="1">
    <source>
        <dbReference type="ARBA" id="ARBA00022485"/>
    </source>
</evidence>
<proteinExistence type="predicted"/>
<dbReference type="InterPro" id="IPR036188">
    <property type="entry name" value="FAD/NAD-bd_sf"/>
</dbReference>
<dbReference type="Pfam" id="PF12831">
    <property type="entry name" value="FAD_oxidored"/>
    <property type="match status" value="1"/>
</dbReference>
<gene>
    <name evidence="6" type="ORF">ACFSC9_11975</name>
</gene>
<organism evidence="6 7">
    <name type="scientific">Paenibacillus wenxiniae</name>
    <dbReference type="NCBI Taxonomy" id="1636843"/>
    <lineage>
        <taxon>Bacteria</taxon>
        <taxon>Bacillati</taxon>
        <taxon>Bacillota</taxon>
        <taxon>Bacilli</taxon>
        <taxon>Bacillales</taxon>
        <taxon>Paenibacillaceae</taxon>
        <taxon>Paenibacillus</taxon>
    </lineage>
</organism>
<reference evidence="7" key="1">
    <citation type="journal article" date="2019" name="Int. J. Syst. Evol. Microbiol.">
        <title>The Global Catalogue of Microorganisms (GCM) 10K type strain sequencing project: providing services to taxonomists for standard genome sequencing and annotation.</title>
        <authorList>
            <consortium name="The Broad Institute Genomics Platform"/>
            <consortium name="The Broad Institute Genome Sequencing Center for Infectious Disease"/>
            <person name="Wu L."/>
            <person name="Ma J."/>
        </authorList>
    </citation>
    <scope>NUCLEOTIDE SEQUENCE [LARGE SCALE GENOMIC DNA]</scope>
    <source>
        <strain evidence="7">CCUG 54950</strain>
    </source>
</reference>
<dbReference type="Proteomes" id="UP001597233">
    <property type="component" value="Unassembled WGS sequence"/>
</dbReference>
<keyword evidence="4" id="KW-0408">Iron</keyword>
<protein>
    <submittedName>
        <fullName evidence="6">FAD-dependent oxidoreductase</fullName>
    </submittedName>
</protein>
<accession>A0ABW4RJ00</accession>
<keyword evidence="3" id="KW-0560">Oxidoreductase</keyword>
<evidence type="ECO:0000256" key="3">
    <source>
        <dbReference type="ARBA" id="ARBA00023002"/>
    </source>
</evidence>
<evidence type="ECO:0000256" key="5">
    <source>
        <dbReference type="ARBA" id="ARBA00023014"/>
    </source>
</evidence>
<sequence length="525" mass="58632">MKTRSERLRSGNRKQNSSPKKKRRYIIALWAVLLVVVLAGSYIGYMSITAAPSRAVNEQAAGTASNKGSAIADETAATKPAPVIDEHYDLVLIGSEIEGVLMAKAAHDEGQKVLIIDPREKPGGQLLQGQMLVLDEPNNNKKISLVQGEMKKLYNAYNGGEIRKEQDFVRYYNGLVEGIPLKSGIKLTHIQQDEQGSMHKIDSITYTEQDGTTHTVAARYFVENTDYAALTSKLDAQRIPGVESIFSGNASKPEYMAATYMLRFKHVDWLALHSATLLDYPLTRLEAKYGTNTYVDYDFGTGFNKITDNFHIADPQLKLRGINSTYQKDGEVIINALLIYDVDPSNPESVRKAIAKGKAEAPHVLEFLREHIPGYKHAELNGFPDYLYIRDYNRYETDYVLQADDLMSSKMFWDNVSIGGYPLDVQGTREVPTGKGYGKPDAYGIPLRSFELKDYDNVLVAGKNIGASIKAYGSARITPTTALAAQTIGIILGREGKEKKLRDLTKEDFVHIHNYLRQEYRISLK</sequence>
<dbReference type="PANTHER" id="PTHR43498:SF1">
    <property type="entry name" value="COB--COM HETERODISULFIDE REDUCTASE IRON-SULFUR SUBUNIT A"/>
    <property type="match status" value="1"/>
</dbReference>
<dbReference type="Gene3D" id="3.40.50.720">
    <property type="entry name" value="NAD(P)-binding Rossmann-like Domain"/>
    <property type="match status" value="1"/>
</dbReference>
<dbReference type="RefSeq" id="WP_347323417.1">
    <property type="nucleotide sequence ID" value="NZ_JBCGUH010000001.1"/>
</dbReference>
<keyword evidence="5" id="KW-0411">Iron-sulfur</keyword>
<dbReference type="PANTHER" id="PTHR43498">
    <property type="entry name" value="FERREDOXIN:COB-COM HETERODISULFIDE REDUCTASE SUBUNIT A"/>
    <property type="match status" value="1"/>
</dbReference>
<dbReference type="EMBL" id="JBHUEH010000014">
    <property type="protein sequence ID" value="MFD1886241.1"/>
    <property type="molecule type" value="Genomic_DNA"/>
</dbReference>
<dbReference type="InterPro" id="IPR039650">
    <property type="entry name" value="HdrA-like"/>
</dbReference>
<evidence type="ECO:0000256" key="2">
    <source>
        <dbReference type="ARBA" id="ARBA00022723"/>
    </source>
</evidence>
<comment type="caution">
    <text evidence="6">The sequence shown here is derived from an EMBL/GenBank/DDBJ whole genome shotgun (WGS) entry which is preliminary data.</text>
</comment>